<sequence>MSKDNSFTLINVKKIINNTPILEETSISFKKKQVIVIMGLSGSGKTTFLNILSGLDKPSSGSVIIEGTDITKLKEPKLTKFRSLNIAYIFQEYNLIDYLNIKENILINSTLNKIKIDNKKYEQIIKSLDLIKLEKQNITSLSGGEQQRVAIARALIGNNQIIFADEPTGALDIKSSENVIDLLIENALAFEKTLFIVTHDPNVALKADQIILIKDKKLKLLEKNIDKKILESYLKN</sequence>
<dbReference type="Pfam" id="PF00005">
    <property type="entry name" value="ABC_tran"/>
    <property type="match status" value="1"/>
</dbReference>
<dbReference type="PROSITE" id="PS00211">
    <property type="entry name" value="ABC_TRANSPORTER_1"/>
    <property type="match status" value="1"/>
</dbReference>
<dbReference type="PANTHER" id="PTHR42798:SF6">
    <property type="entry name" value="CELL DIVISION ATP-BINDING PROTEIN FTSE"/>
    <property type="match status" value="1"/>
</dbReference>
<dbReference type="InterPro" id="IPR017911">
    <property type="entry name" value="MacB-like_ATP-bd"/>
</dbReference>
<dbReference type="EMBL" id="CP038013">
    <property type="protein sequence ID" value="QBQ07854.1"/>
    <property type="molecule type" value="Genomic_DNA"/>
</dbReference>
<protein>
    <submittedName>
        <fullName evidence="6">ABC transporter ATP-binding protein</fullName>
    </submittedName>
</protein>
<dbReference type="GO" id="GO:0005524">
    <property type="term" value="F:ATP binding"/>
    <property type="evidence" value="ECO:0007669"/>
    <property type="project" value="UniProtKB-KW"/>
</dbReference>
<dbReference type="KEGG" id="sgq:SGLAD_v1c06550"/>
<organism evidence="6 7">
    <name type="scientific">Spiroplasma gladiatoris</name>
    <dbReference type="NCBI Taxonomy" id="2143"/>
    <lineage>
        <taxon>Bacteria</taxon>
        <taxon>Bacillati</taxon>
        <taxon>Mycoplasmatota</taxon>
        <taxon>Mollicutes</taxon>
        <taxon>Entomoplasmatales</taxon>
        <taxon>Spiroplasmataceae</taxon>
        <taxon>Spiroplasma</taxon>
    </lineage>
</organism>
<evidence type="ECO:0000256" key="4">
    <source>
        <dbReference type="ARBA" id="ARBA00022840"/>
    </source>
</evidence>
<reference evidence="6 7" key="1">
    <citation type="submission" date="2019-03" db="EMBL/GenBank/DDBJ databases">
        <title>Complete genome sequence of Spiroplasma gladiatoris TG-1 (DSM 22552).</title>
        <authorList>
            <person name="Lin Y.-C."/>
            <person name="Chou L."/>
            <person name="Kuo C.-H."/>
        </authorList>
    </citation>
    <scope>NUCLEOTIDE SEQUENCE [LARGE SCALE GENOMIC DNA]</scope>
    <source>
        <strain evidence="6 7">TG-1</strain>
    </source>
</reference>
<dbReference type="SMART" id="SM00382">
    <property type="entry name" value="AAA"/>
    <property type="match status" value="1"/>
</dbReference>
<dbReference type="GO" id="GO:0016887">
    <property type="term" value="F:ATP hydrolysis activity"/>
    <property type="evidence" value="ECO:0007669"/>
    <property type="project" value="InterPro"/>
</dbReference>
<dbReference type="CDD" id="cd03255">
    <property type="entry name" value="ABC_MJ0796_LolCDE_FtsE"/>
    <property type="match status" value="1"/>
</dbReference>
<evidence type="ECO:0000259" key="5">
    <source>
        <dbReference type="PROSITE" id="PS50893"/>
    </source>
</evidence>
<keyword evidence="4 6" id="KW-0067">ATP-binding</keyword>
<evidence type="ECO:0000256" key="2">
    <source>
        <dbReference type="ARBA" id="ARBA00022448"/>
    </source>
</evidence>
<dbReference type="InterPro" id="IPR017871">
    <property type="entry name" value="ABC_transporter-like_CS"/>
</dbReference>
<proteinExistence type="inferred from homology"/>
<dbReference type="Proteomes" id="UP000294309">
    <property type="component" value="Chromosome"/>
</dbReference>
<comment type="similarity">
    <text evidence="1">Belongs to the ABC transporter superfamily.</text>
</comment>
<evidence type="ECO:0000256" key="1">
    <source>
        <dbReference type="ARBA" id="ARBA00005417"/>
    </source>
</evidence>
<dbReference type="SUPFAM" id="SSF52540">
    <property type="entry name" value="P-loop containing nucleoside triphosphate hydrolases"/>
    <property type="match status" value="1"/>
</dbReference>
<dbReference type="AlphaFoldDB" id="A0A4P7AHC4"/>
<dbReference type="RefSeq" id="WP_134297636.1">
    <property type="nucleotide sequence ID" value="NZ_CP038013.1"/>
</dbReference>
<feature type="domain" description="ABC transporter" evidence="5">
    <location>
        <begin position="7"/>
        <end position="233"/>
    </location>
</feature>
<dbReference type="Gene3D" id="3.40.50.300">
    <property type="entry name" value="P-loop containing nucleotide triphosphate hydrolases"/>
    <property type="match status" value="1"/>
</dbReference>
<name>A0A4P7AHC4_9MOLU</name>
<keyword evidence="2" id="KW-0813">Transport</keyword>
<gene>
    <name evidence="6" type="ORF">SGLAD_v1c06550</name>
</gene>
<dbReference type="InterPro" id="IPR003593">
    <property type="entry name" value="AAA+_ATPase"/>
</dbReference>
<dbReference type="OrthoDB" id="9802264at2"/>
<dbReference type="InterPro" id="IPR003439">
    <property type="entry name" value="ABC_transporter-like_ATP-bd"/>
</dbReference>
<dbReference type="PANTHER" id="PTHR42798">
    <property type="entry name" value="LIPOPROTEIN-RELEASING SYSTEM ATP-BINDING PROTEIN LOLD"/>
    <property type="match status" value="1"/>
</dbReference>
<keyword evidence="7" id="KW-1185">Reference proteome</keyword>
<dbReference type="InterPro" id="IPR027417">
    <property type="entry name" value="P-loop_NTPase"/>
</dbReference>
<accession>A0A4P7AHC4</accession>
<evidence type="ECO:0000313" key="6">
    <source>
        <dbReference type="EMBL" id="QBQ07854.1"/>
    </source>
</evidence>
<dbReference type="PROSITE" id="PS50893">
    <property type="entry name" value="ABC_TRANSPORTER_2"/>
    <property type="match status" value="1"/>
</dbReference>
<evidence type="ECO:0000256" key="3">
    <source>
        <dbReference type="ARBA" id="ARBA00022741"/>
    </source>
</evidence>
<evidence type="ECO:0000313" key="7">
    <source>
        <dbReference type="Proteomes" id="UP000294309"/>
    </source>
</evidence>
<keyword evidence="3" id="KW-0547">Nucleotide-binding</keyword>